<proteinExistence type="predicted"/>
<comment type="caution">
    <text evidence="1">The sequence shown here is derived from an EMBL/GenBank/DDBJ whole genome shotgun (WGS) entry which is preliminary data.</text>
</comment>
<name>A0A4R3HVB5_PAULE</name>
<reference evidence="1 2" key="1">
    <citation type="submission" date="2019-03" db="EMBL/GenBank/DDBJ databases">
        <title>Genomic Encyclopedia of Type Strains, Phase IV (KMG-IV): sequencing the most valuable type-strain genomes for metagenomic binning, comparative biology and taxonomic classification.</title>
        <authorList>
            <person name="Goeker M."/>
        </authorList>
    </citation>
    <scope>NUCLEOTIDE SEQUENCE [LARGE SCALE GENOMIC DNA]</scope>
    <source>
        <strain evidence="1 2">DSM 7445</strain>
    </source>
</reference>
<protein>
    <submittedName>
        <fullName evidence="1">Uncharacterized protein</fullName>
    </submittedName>
</protein>
<dbReference type="OrthoDB" id="8704354at2"/>
<evidence type="ECO:0000313" key="1">
    <source>
        <dbReference type="EMBL" id="TCS36005.1"/>
    </source>
</evidence>
<dbReference type="RefSeq" id="WP_132259271.1">
    <property type="nucleotide sequence ID" value="NZ_SLZQ01000008.1"/>
</dbReference>
<sequence length="100" mass="11091">MPTLTSQEMVASLVNAYCGQNATLRQKHVFEQALFALVRLAKSEQMMEIKANVRKLTGPLVPFVPRQTVKQQAQARLAQMALPGLEEKVGAPSATSRRRK</sequence>
<keyword evidence="2" id="KW-1185">Reference proteome</keyword>
<evidence type="ECO:0000313" key="2">
    <source>
        <dbReference type="Proteomes" id="UP000295382"/>
    </source>
</evidence>
<organism evidence="1 2">
    <name type="scientific">Paucimonas lemoignei</name>
    <name type="common">Pseudomonas lemoignei</name>
    <dbReference type="NCBI Taxonomy" id="29443"/>
    <lineage>
        <taxon>Bacteria</taxon>
        <taxon>Pseudomonadati</taxon>
        <taxon>Pseudomonadota</taxon>
        <taxon>Betaproteobacteria</taxon>
        <taxon>Burkholderiales</taxon>
        <taxon>Burkholderiaceae</taxon>
        <taxon>Paucimonas</taxon>
    </lineage>
</organism>
<dbReference type="EMBL" id="SLZQ01000008">
    <property type="protein sequence ID" value="TCS36005.1"/>
    <property type="molecule type" value="Genomic_DNA"/>
</dbReference>
<dbReference type="Proteomes" id="UP000295382">
    <property type="component" value="Unassembled WGS sequence"/>
</dbReference>
<dbReference type="AlphaFoldDB" id="A0A4R3HVB5"/>
<accession>A0A4R3HVB5</accession>
<gene>
    <name evidence="1" type="ORF">EDC30_10868</name>
</gene>